<evidence type="ECO:0000256" key="1">
    <source>
        <dbReference type="SAM" id="Phobius"/>
    </source>
</evidence>
<proteinExistence type="predicted"/>
<protein>
    <recommendedName>
        <fullName evidence="4">DUF4190 domain-containing protein</fullName>
    </recommendedName>
</protein>
<dbReference type="AlphaFoldDB" id="A0A1G2B501"/>
<accession>A0A1G2B501</accession>
<reference evidence="2 3" key="1">
    <citation type="journal article" date="2016" name="Nat. Commun.">
        <title>Thousands of microbial genomes shed light on interconnected biogeochemical processes in an aquifer system.</title>
        <authorList>
            <person name="Anantharaman K."/>
            <person name="Brown C.T."/>
            <person name="Hug L.A."/>
            <person name="Sharon I."/>
            <person name="Castelle C.J."/>
            <person name="Probst A.J."/>
            <person name="Thomas B.C."/>
            <person name="Singh A."/>
            <person name="Wilkins M.J."/>
            <person name="Karaoz U."/>
            <person name="Brodie E.L."/>
            <person name="Williams K.H."/>
            <person name="Hubbard S.S."/>
            <person name="Banfield J.F."/>
        </authorList>
    </citation>
    <scope>NUCLEOTIDE SEQUENCE [LARGE SCALE GENOMIC DNA]</scope>
</reference>
<keyword evidence="1" id="KW-1133">Transmembrane helix</keyword>
<feature type="transmembrane region" description="Helical" evidence="1">
    <location>
        <begin position="16"/>
        <end position="47"/>
    </location>
</feature>
<keyword evidence="1" id="KW-0472">Membrane</keyword>
<name>A0A1G2B501_9BACT</name>
<dbReference type="Proteomes" id="UP000176952">
    <property type="component" value="Unassembled WGS sequence"/>
</dbReference>
<dbReference type="EMBL" id="MHKD01000019">
    <property type="protein sequence ID" value="OGY83786.1"/>
    <property type="molecule type" value="Genomic_DNA"/>
</dbReference>
<evidence type="ECO:0000313" key="2">
    <source>
        <dbReference type="EMBL" id="OGY83786.1"/>
    </source>
</evidence>
<organism evidence="2 3">
    <name type="scientific">Candidatus Kerfeldbacteria bacterium RIFCSPHIGHO2_12_FULL_48_17</name>
    <dbReference type="NCBI Taxonomy" id="1798542"/>
    <lineage>
        <taxon>Bacteria</taxon>
        <taxon>Candidatus Kerfeldiibacteriota</taxon>
    </lineage>
</organism>
<sequence>MPTPKVKKSDTTSKTFAILGIICGGIAFIYYPIYFGPVGLILGIIALRKGERQLGWNAIGLSIGGFLIGYILGFLVSINQP</sequence>
<comment type="caution">
    <text evidence="2">The sequence shown here is derived from an EMBL/GenBank/DDBJ whole genome shotgun (WGS) entry which is preliminary data.</text>
</comment>
<feature type="transmembrane region" description="Helical" evidence="1">
    <location>
        <begin position="54"/>
        <end position="78"/>
    </location>
</feature>
<keyword evidence="1" id="KW-0812">Transmembrane</keyword>
<evidence type="ECO:0000313" key="3">
    <source>
        <dbReference type="Proteomes" id="UP000176952"/>
    </source>
</evidence>
<evidence type="ECO:0008006" key="4">
    <source>
        <dbReference type="Google" id="ProtNLM"/>
    </source>
</evidence>
<gene>
    <name evidence="2" type="ORF">A3F54_05270</name>
</gene>